<feature type="domain" description="Guanylate cyclase" evidence="3">
    <location>
        <begin position="520"/>
        <end position="658"/>
    </location>
</feature>
<comment type="caution">
    <text evidence="4">The sequence shown here is derived from an EMBL/GenBank/DDBJ whole genome shotgun (WGS) entry which is preliminary data.</text>
</comment>
<dbReference type="InterPro" id="IPR050697">
    <property type="entry name" value="Adenylyl/Guanylyl_Cyclase_3/4"/>
</dbReference>
<dbReference type="GO" id="GO:0009190">
    <property type="term" value="P:cyclic nucleotide biosynthetic process"/>
    <property type="evidence" value="ECO:0007669"/>
    <property type="project" value="InterPro"/>
</dbReference>
<dbReference type="CDD" id="cd07302">
    <property type="entry name" value="CHD"/>
    <property type="match status" value="1"/>
</dbReference>
<feature type="transmembrane region" description="Helical" evidence="2">
    <location>
        <begin position="429"/>
        <end position="448"/>
    </location>
</feature>
<sequence>MKPLYKALIVGSITGILGLIFCYIFMAFGISEKVDLDLLFTMRGERQAPSDVIIVSIDNDSTRILNQPKNPEKWQRALHAPFIDNLVKAGASAIVFDLYFYKKELKYYNLINEDNKLAKEYNKLTNETNKLTNEANLMADNLLAEAIRNAGNVALCSLLNKEETEHNGVTIETTELEPPVEILEELSAAVAPFPLPKRRASKYWTFDKRAVDTPSLPVVAFQLFTLNEYDEFINLLQKAYPQLPEQLPLSKDKIVGSTSFNNAVLAIKNVIKENPSVSTKMLNELDVLNLLPATNLILKSLIHMYQPPYRRYLNYYGPPRTFKTIPYYKILEPRDKSDNDRNEFDLNNKVIFVGAVSKSSIKQKDGFYTVFSESGGLDLSGVEIAATAFANILENMPVRTLHKGLYSAIIFLWGLMLGVLCYRFPTTISAPVAVVLIALYFSNAFYQFKTAGIWYPLVVPLSVQVALAFSISIVLKYIHVGRERKNIKTAFRHYLPDDLVDKLARDITSLKALSQQVYGTCLSTDAEQYTSLSEAMDPDELRELINKYYGVLIQSVQEEGYREDYKGGGGNVSNLLADSMMATWMTDQVDIESRKKACYSALDIGIQVHKFNKVHSATPLPTRIGLHSGKIILGSIGAEGHLEYRPVGDIVNTASRIEGLNKYMKTRILLSEEVLYGIDEFLTRELGQFLLVGKSTPIVIHELICVIDDAGQNQINLCTFFSEALSLYRNQSWKLAIEKFSNICKRYGEDGPSRFYIMLCEQYYEKHFEESWAGVIRMDKK</sequence>
<dbReference type="PANTHER" id="PTHR43081:SF1">
    <property type="entry name" value="ADENYLATE CYCLASE, TERMINAL-DIFFERENTIATION SPECIFIC"/>
    <property type="match status" value="1"/>
</dbReference>
<dbReference type="SMART" id="SM00044">
    <property type="entry name" value="CYCc"/>
    <property type="match status" value="1"/>
</dbReference>
<dbReference type="eggNOG" id="COG2114">
    <property type="taxonomic scope" value="Bacteria"/>
</dbReference>
<dbReference type="InterPro" id="IPR029787">
    <property type="entry name" value="Nucleotide_cyclase"/>
</dbReference>
<feature type="coiled-coil region" evidence="1">
    <location>
        <begin position="114"/>
        <end position="141"/>
    </location>
</feature>
<dbReference type="PROSITE" id="PS50125">
    <property type="entry name" value="GUANYLATE_CYCLASE_2"/>
    <property type="match status" value="1"/>
</dbReference>
<dbReference type="Pfam" id="PF05226">
    <property type="entry name" value="CHASE2"/>
    <property type="match status" value="1"/>
</dbReference>
<gene>
    <name evidence="4" type="ORF">SCABRO_01657</name>
</gene>
<keyword evidence="1" id="KW-0175">Coiled coil</keyword>
<feature type="transmembrane region" description="Helical" evidence="2">
    <location>
        <begin position="454"/>
        <end position="478"/>
    </location>
</feature>
<evidence type="ECO:0000313" key="4">
    <source>
        <dbReference type="EMBL" id="KHE92594.1"/>
    </source>
</evidence>
<organism evidence="4 5">
    <name type="scientific">Candidatus Scalindua brodae</name>
    <dbReference type="NCBI Taxonomy" id="237368"/>
    <lineage>
        <taxon>Bacteria</taxon>
        <taxon>Pseudomonadati</taxon>
        <taxon>Planctomycetota</taxon>
        <taxon>Candidatus Brocadiia</taxon>
        <taxon>Candidatus Brocadiales</taxon>
        <taxon>Candidatus Scalinduaceae</taxon>
        <taxon>Candidatus Scalindua</taxon>
    </lineage>
</organism>
<dbReference type="InterPro" id="IPR001054">
    <property type="entry name" value="A/G_cyclase"/>
</dbReference>
<feature type="transmembrane region" description="Helical" evidence="2">
    <location>
        <begin position="404"/>
        <end position="422"/>
    </location>
</feature>
<evidence type="ECO:0000259" key="3">
    <source>
        <dbReference type="PROSITE" id="PS50125"/>
    </source>
</evidence>
<proteinExistence type="predicted"/>
<evidence type="ECO:0000256" key="2">
    <source>
        <dbReference type="SAM" id="Phobius"/>
    </source>
</evidence>
<dbReference type="SUPFAM" id="SSF55073">
    <property type="entry name" value="Nucleotide cyclase"/>
    <property type="match status" value="1"/>
</dbReference>
<name>A0A0B0EJ34_9BACT</name>
<dbReference type="SMART" id="SM01080">
    <property type="entry name" value="CHASE2"/>
    <property type="match status" value="1"/>
</dbReference>
<reference evidence="4 5" key="1">
    <citation type="submission" date="2014-10" db="EMBL/GenBank/DDBJ databases">
        <title>Draft genome of anammox bacterium scalindua brodae, obtained using differential coverage binning of sequence data from two enrichment reactors.</title>
        <authorList>
            <person name="Speth D.R."/>
            <person name="Russ L."/>
            <person name="Kartal B."/>
            <person name="Op den Camp H.J."/>
            <person name="Dutilh B.E."/>
            <person name="Jetten M.S."/>
        </authorList>
    </citation>
    <scope>NUCLEOTIDE SEQUENCE [LARGE SCALE GENOMIC DNA]</scope>
    <source>
        <strain evidence="4">RU1</strain>
    </source>
</reference>
<accession>A0A0B0EJ34</accession>
<dbReference type="Pfam" id="PF00211">
    <property type="entry name" value="Guanylate_cyc"/>
    <property type="match status" value="1"/>
</dbReference>
<dbReference type="AlphaFoldDB" id="A0A0B0EJ34"/>
<evidence type="ECO:0000256" key="1">
    <source>
        <dbReference type="SAM" id="Coils"/>
    </source>
</evidence>
<dbReference type="Gene3D" id="3.30.70.1230">
    <property type="entry name" value="Nucleotide cyclase"/>
    <property type="match status" value="1"/>
</dbReference>
<dbReference type="eggNOG" id="COG4252">
    <property type="taxonomic scope" value="Bacteria"/>
</dbReference>
<dbReference type="GO" id="GO:0004016">
    <property type="term" value="F:adenylate cyclase activity"/>
    <property type="evidence" value="ECO:0007669"/>
    <property type="project" value="UniProtKB-ARBA"/>
</dbReference>
<feature type="transmembrane region" description="Helical" evidence="2">
    <location>
        <begin position="7"/>
        <end position="30"/>
    </location>
</feature>
<dbReference type="Proteomes" id="UP000030652">
    <property type="component" value="Unassembled WGS sequence"/>
</dbReference>
<dbReference type="EMBL" id="JRYO01000117">
    <property type="protein sequence ID" value="KHE92594.1"/>
    <property type="molecule type" value="Genomic_DNA"/>
</dbReference>
<evidence type="ECO:0000313" key="5">
    <source>
        <dbReference type="Proteomes" id="UP000030652"/>
    </source>
</evidence>
<dbReference type="InterPro" id="IPR007890">
    <property type="entry name" value="CHASE2"/>
</dbReference>
<dbReference type="PANTHER" id="PTHR43081">
    <property type="entry name" value="ADENYLATE CYCLASE, TERMINAL-DIFFERENTIATION SPECIFIC-RELATED"/>
    <property type="match status" value="1"/>
</dbReference>
<keyword evidence="2" id="KW-0472">Membrane</keyword>
<keyword evidence="2" id="KW-0812">Transmembrane</keyword>
<dbReference type="GO" id="GO:0035556">
    <property type="term" value="P:intracellular signal transduction"/>
    <property type="evidence" value="ECO:0007669"/>
    <property type="project" value="InterPro"/>
</dbReference>
<keyword evidence="2" id="KW-1133">Transmembrane helix</keyword>
<protein>
    <recommendedName>
        <fullName evidence="3">Guanylate cyclase domain-containing protein</fullName>
    </recommendedName>
</protein>